<dbReference type="Pfam" id="PF14506">
    <property type="entry name" value="CppA_N"/>
    <property type="match status" value="1"/>
</dbReference>
<evidence type="ECO:0000259" key="1">
    <source>
        <dbReference type="Pfam" id="PF14506"/>
    </source>
</evidence>
<feature type="domain" description="CppA N-terminal" evidence="1">
    <location>
        <begin position="11"/>
        <end position="130"/>
    </location>
</feature>
<accession>A0A7X6RZV8</accession>
<keyword evidence="4" id="KW-1185">Reference proteome</keyword>
<protein>
    <submittedName>
        <fullName evidence="3">Uncharacterized protein</fullName>
    </submittedName>
</protein>
<dbReference type="AlphaFoldDB" id="A0A7X6RZV8"/>
<evidence type="ECO:0000313" key="3">
    <source>
        <dbReference type="EMBL" id="NKZ19563.1"/>
    </source>
</evidence>
<feature type="domain" description="CppA C-terminal" evidence="2">
    <location>
        <begin position="153"/>
        <end position="245"/>
    </location>
</feature>
<proteinExistence type="predicted"/>
<dbReference type="EMBL" id="JAAXPR010000002">
    <property type="protein sequence ID" value="NKZ19563.1"/>
    <property type="molecule type" value="Genomic_DNA"/>
</dbReference>
<reference evidence="3 4" key="1">
    <citation type="submission" date="2020-04" db="EMBL/GenBank/DDBJ databases">
        <title>MicrobeNet Type strains.</title>
        <authorList>
            <person name="Nicholson A.C."/>
        </authorList>
    </citation>
    <scope>NUCLEOTIDE SEQUENCE [LARGE SCALE GENOMIC DNA]</scope>
    <source>
        <strain evidence="3 4">CCUG 69612</strain>
    </source>
</reference>
<dbReference type="Proteomes" id="UP000522720">
    <property type="component" value="Unassembled WGS sequence"/>
</dbReference>
<sequence>MKKVDTIQTVVPVLKVNNRAQNLAFYEDVLGLKILQEENAFIDLGGHGERTVLLTLEESPSMRTRQVRGDSKLVRLVFKVANPQEIEVLLAKGVSYQTLFRGQNGWAFSAISPEGHEVLLHSETSLEDLEPVEAVPSFDNLLTVFLGVTVLKLDQVIIRTPEPDHSQAFYQSLFGDQLPVSFLWGQGEDLQADNSLTWDLAGFDIQVDKGALLAELKVDLMNQGLAVFLDKKERLLAFEDSNRLSLSIRR</sequence>
<comment type="caution">
    <text evidence="3">The sequence shown here is derived from an EMBL/GenBank/DDBJ whole genome shotgun (WGS) entry which is preliminary data.</text>
</comment>
<dbReference type="InterPro" id="IPR029068">
    <property type="entry name" value="Glyas_Bleomycin-R_OHBP_Dase"/>
</dbReference>
<name>A0A7X6RZV8_9STRE</name>
<dbReference type="InterPro" id="IPR032703">
    <property type="entry name" value="CppA_C"/>
</dbReference>
<organism evidence="3 4">
    <name type="scientific">Streptococcus ovuberis</name>
    <dbReference type="NCBI Taxonomy" id="1936207"/>
    <lineage>
        <taxon>Bacteria</taxon>
        <taxon>Bacillati</taxon>
        <taxon>Bacillota</taxon>
        <taxon>Bacilli</taxon>
        <taxon>Lactobacillales</taxon>
        <taxon>Streptococcaceae</taxon>
        <taxon>Streptococcus</taxon>
    </lineage>
</organism>
<dbReference type="Gene3D" id="3.10.180.40">
    <property type="entry name" value="C3-degrading proteinase like domains"/>
    <property type="match status" value="1"/>
</dbReference>
<gene>
    <name evidence="3" type="ORF">HF992_01625</name>
</gene>
<dbReference type="RefSeq" id="WP_168548318.1">
    <property type="nucleotide sequence ID" value="NZ_JAAXPR010000002.1"/>
</dbReference>
<dbReference type="SUPFAM" id="SSF54593">
    <property type="entry name" value="Glyoxalase/Bleomycin resistance protein/Dihydroxybiphenyl dioxygenase"/>
    <property type="match status" value="1"/>
</dbReference>
<dbReference type="Pfam" id="PF14507">
    <property type="entry name" value="CppA_C"/>
    <property type="match status" value="1"/>
</dbReference>
<evidence type="ECO:0000313" key="4">
    <source>
        <dbReference type="Proteomes" id="UP000522720"/>
    </source>
</evidence>
<evidence type="ECO:0000259" key="2">
    <source>
        <dbReference type="Pfam" id="PF14507"/>
    </source>
</evidence>
<dbReference type="InterPro" id="IPR032702">
    <property type="entry name" value="CppA_N"/>
</dbReference>
<dbReference type="Gene3D" id="3.10.180.10">
    <property type="entry name" value="2,3-Dihydroxybiphenyl 1,2-Dioxygenase, domain 1"/>
    <property type="match status" value="1"/>
</dbReference>